<dbReference type="InterPro" id="IPR036388">
    <property type="entry name" value="WH-like_DNA-bd_sf"/>
</dbReference>
<evidence type="ECO:0000256" key="1">
    <source>
        <dbReference type="ARBA" id="ARBA00009437"/>
    </source>
</evidence>
<evidence type="ECO:0000256" key="3">
    <source>
        <dbReference type="ARBA" id="ARBA00023125"/>
    </source>
</evidence>
<keyword evidence="4" id="KW-0804">Transcription</keyword>
<dbReference type="RefSeq" id="WP_254673075.1">
    <property type="nucleotide sequence ID" value="NZ_JAMWDU010000001.1"/>
</dbReference>
<keyword evidence="3" id="KW-0238">DNA-binding</keyword>
<accession>A0A9Q4FR01</accession>
<evidence type="ECO:0000259" key="5">
    <source>
        <dbReference type="PROSITE" id="PS50931"/>
    </source>
</evidence>
<protein>
    <submittedName>
        <fullName evidence="6">LysR family transcriptional regulator</fullName>
    </submittedName>
</protein>
<keyword evidence="2" id="KW-0805">Transcription regulation</keyword>
<dbReference type="PROSITE" id="PS50931">
    <property type="entry name" value="HTH_LYSR"/>
    <property type="match status" value="1"/>
</dbReference>
<gene>
    <name evidence="6" type="ORF">NF348_01190</name>
</gene>
<keyword evidence="7" id="KW-1185">Reference proteome</keyword>
<dbReference type="SUPFAM" id="SSF46785">
    <property type="entry name" value="Winged helix' DNA-binding domain"/>
    <property type="match status" value="1"/>
</dbReference>
<dbReference type="GO" id="GO:0003677">
    <property type="term" value="F:DNA binding"/>
    <property type="evidence" value="ECO:0007669"/>
    <property type="project" value="UniProtKB-KW"/>
</dbReference>
<reference evidence="6" key="1">
    <citation type="submission" date="2022-06" db="EMBL/GenBank/DDBJ databases">
        <title>Devosia sp. XJ19-45 genome assembly.</title>
        <authorList>
            <person name="Li B."/>
            <person name="Cai M."/>
            <person name="Nie G."/>
            <person name="Li W."/>
        </authorList>
    </citation>
    <scope>NUCLEOTIDE SEQUENCE</scope>
    <source>
        <strain evidence="6">XJ19-45</strain>
    </source>
</reference>
<comment type="caution">
    <text evidence="6">The sequence shown here is derived from an EMBL/GenBank/DDBJ whole genome shotgun (WGS) entry which is preliminary data.</text>
</comment>
<dbReference type="InterPro" id="IPR005119">
    <property type="entry name" value="LysR_subst-bd"/>
</dbReference>
<dbReference type="Gene3D" id="1.10.10.10">
    <property type="entry name" value="Winged helix-like DNA-binding domain superfamily/Winged helix DNA-binding domain"/>
    <property type="match status" value="1"/>
</dbReference>
<dbReference type="InterPro" id="IPR050950">
    <property type="entry name" value="HTH-type_LysR_regulators"/>
</dbReference>
<dbReference type="InterPro" id="IPR036390">
    <property type="entry name" value="WH_DNA-bd_sf"/>
</dbReference>
<evidence type="ECO:0000313" key="6">
    <source>
        <dbReference type="EMBL" id="MCP8885713.1"/>
    </source>
</evidence>
<comment type="similarity">
    <text evidence="1">Belongs to the LysR transcriptional regulatory family.</text>
</comment>
<name>A0A9Q4FR01_9HYPH</name>
<dbReference type="GO" id="GO:0005829">
    <property type="term" value="C:cytosol"/>
    <property type="evidence" value="ECO:0007669"/>
    <property type="project" value="TreeGrafter"/>
</dbReference>
<dbReference type="AlphaFoldDB" id="A0A9Q4FR01"/>
<feature type="domain" description="HTH lysR-type" evidence="5">
    <location>
        <begin position="1"/>
        <end position="59"/>
    </location>
</feature>
<proteinExistence type="inferred from homology"/>
<dbReference type="PANTHER" id="PTHR30419">
    <property type="entry name" value="HTH-TYPE TRANSCRIPTIONAL REGULATOR YBHD"/>
    <property type="match status" value="1"/>
</dbReference>
<sequence length="304" mass="33191">MKHLKTLQCIDDVAGSGSIRRSAERLSITPSALTRRIQDFEAELGTPVFERMPQGMRLNAAGELVLRHIRAQLSDFERLRSQIADLSGVRRGHVTIATSQAFAHDLIPYEIAVYRAQHALVSFSVLVRDHIHAVEAVAAFEADVALVIAPPPAPEFQPLLVIHQPLCALMSKDHPLAAARTLRLREVLEYPIAMPGPSLAIRHLLQGAIVRAALPVNTVVESDSFEVLRSYAGGEQVISFQIRAGIPQASGNLVAREIDHRDLPMTQLVLGQLRGRSLSVAASKFVDQIAGSLHTRYGGGERPD</sequence>
<dbReference type="SUPFAM" id="SSF53850">
    <property type="entry name" value="Periplasmic binding protein-like II"/>
    <property type="match status" value="1"/>
</dbReference>
<evidence type="ECO:0000313" key="7">
    <source>
        <dbReference type="Proteomes" id="UP001060275"/>
    </source>
</evidence>
<dbReference type="GO" id="GO:0003700">
    <property type="term" value="F:DNA-binding transcription factor activity"/>
    <property type="evidence" value="ECO:0007669"/>
    <property type="project" value="InterPro"/>
</dbReference>
<dbReference type="Pfam" id="PF03466">
    <property type="entry name" value="LysR_substrate"/>
    <property type="match status" value="1"/>
</dbReference>
<dbReference type="Proteomes" id="UP001060275">
    <property type="component" value="Unassembled WGS sequence"/>
</dbReference>
<evidence type="ECO:0000256" key="2">
    <source>
        <dbReference type="ARBA" id="ARBA00023015"/>
    </source>
</evidence>
<dbReference type="Pfam" id="PF00126">
    <property type="entry name" value="HTH_1"/>
    <property type="match status" value="1"/>
</dbReference>
<dbReference type="InterPro" id="IPR000847">
    <property type="entry name" value="LysR_HTH_N"/>
</dbReference>
<dbReference type="Gene3D" id="3.40.190.290">
    <property type="match status" value="1"/>
</dbReference>
<dbReference type="EMBL" id="JAMWDU010000001">
    <property type="protein sequence ID" value="MCP8885713.1"/>
    <property type="molecule type" value="Genomic_DNA"/>
</dbReference>
<dbReference type="PANTHER" id="PTHR30419:SF8">
    <property type="entry name" value="NITROGEN ASSIMILATION TRANSCRIPTIONAL ACTIVATOR-RELATED"/>
    <property type="match status" value="1"/>
</dbReference>
<evidence type="ECO:0000256" key="4">
    <source>
        <dbReference type="ARBA" id="ARBA00023163"/>
    </source>
</evidence>
<organism evidence="6 7">
    <name type="scientific">Devosia ureilytica</name>
    <dbReference type="NCBI Taxonomy" id="2952754"/>
    <lineage>
        <taxon>Bacteria</taxon>
        <taxon>Pseudomonadati</taxon>
        <taxon>Pseudomonadota</taxon>
        <taxon>Alphaproteobacteria</taxon>
        <taxon>Hyphomicrobiales</taxon>
        <taxon>Devosiaceae</taxon>
        <taxon>Devosia</taxon>
    </lineage>
</organism>